<gene>
    <name evidence="2" type="ORF">FOVG_15070</name>
</gene>
<organism evidence="2">
    <name type="scientific">Fusarium oxysporum f. sp. pisi HDV247</name>
    <dbReference type="NCBI Taxonomy" id="1080344"/>
    <lineage>
        <taxon>Eukaryota</taxon>
        <taxon>Fungi</taxon>
        <taxon>Dikarya</taxon>
        <taxon>Ascomycota</taxon>
        <taxon>Pezizomycotina</taxon>
        <taxon>Sordariomycetes</taxon>
        <taxon>Hypocreomycetidae</taxon>
        <taxon>Hypocreales</taxon>
        <taxon>Nectriaceae</taxon>
        <taxon>Fusarium</taxon>
        <taxon>Fusarium oxysporum species complex</taxon>
    </lineage>
</organism>
<feature type="transmembrane region" description="Helical" evidence="1">
    <location>
        <begin position="187"/>
        <end position="207"/>
    </location>
</feature>
<reference evidence="2" key="2">
    <citation type="submission" date="2012-05" db="EMBL/GenBank/DDBJ databases">
        <title>Annotation of the Genome Sequence of Fusarium oxysporum HDV247.</title>
        <authorList>
            <consortium name="The Broad Institute Genomics Platform"/>
            <person name="Ma L.-J."/>
            <person name="Corby-Kistler H."/>
            <person name="Broz K."/>
            <person name="Gale L.R."/>
            <person name="Jonkers W."/>
            <person name="O'Donnell K."/>
            <person name="Ploetz R."/>
            <person name="Steinberg C."/>
            <person name="Schwartz D.C."/>
            <person name="VanEtten H."/>
            <person name="Zhou S."/>
            <person name="Young S.K."/>
            <person name="Zeng Q."/>
            <person name="Gargeya S."/>
            <person name="Fitzgerald M."/>
            <person name="Abouelleil A."/>
            <person name="Alvarado L."/>
            <person name="Chapman S.B."/>
            <person name="Gainer-Dewar J."/>
            <person name="Goldberg J."/>
            <person name="Griggs A."/>
            <person name="Gujja S."/>
            <person name="Hansen M."/>
            <person name="Howarth C."/>
            <person name="Imamovic A."/>
            <person name="Ireland A."/>
            <person name="Larimer J."/>
            <person name="McCowan C."/>
            <person name="Murphy C."/>
            <person name="Pearson M."/>
            <person name="Poon T.W."/>
            <person name="Priest M."/>
            <person name="Roberts A."/>
            <person name="Saif S."/>
            <person name="Shea T."/>
            <person name="Sykes S."/>
            <person name="Wortman J."/>
            <person name="Nusbaum C."/>
            <person name="Birren B."/>
        </authorList>
    </citation>
    <scope>NUCLEOTIDE SEQUENCE</scope>
    <source>
        <strain evidence="2">HDV247</strain>
    </source>
</reference>
<reference evidence="2" key="1">
    <citation type="submission" date="2011-10" db="EMBL/GenBank/DDBJ databases">
        <title>The Genome Sequence of Fusarium oxysporum HDV247.</title>
        <authorList>
            <consortium name="The Broad Institute Genome Sequencing Platform"/>
            <person name="Ma L.-J."/>
            <person name="Gale L.R."/>
            <person name="Schwartz D.C."/>
            <person name="Zhou S."/>
            <person name="Corby-Kistler H."/>
            <person name="Young S.K."/>
            <person name="Zeng Q."/>
            <person name="Gargeya S."/>
            <person name="Fitzgerald M."/>
            <person name="Haas B."/>
            <person name="Abouelleil A."/>
            <person name="Alvarado L."/>
            <person name="Arachchi H.M."/>
            <person name="Berlin A."/>
            <person name="Brown A."/>
            <person name="Chapman S.B."/>
            <person name="Chen Z."/>
            <person name="Dunbar C."/>
            <person name="Freedman E."/>
            <person name="Gearin G."/>
            <person name="Goldberg J."/>
            <person name="Griggs A."/>
            <person name="Gujja S."/>
            <person name="Heiman D."/>
            <person name="Howarth C."/>
            <person name="Larson L."/>
            <person name="Lui A."/>
            <person name="MacDonald P.J.P."/>
            <person name="Montmayeur A."/>
            <person name="Murphy C."/>
            <person name="Neiman D."/>
            <person name="Pearson M."/>
            <person name="Priest M."/>
            <person name="Roberts A."/>
            <person name="Saif S."/>
            <person name="Shea T."/>
            <person name="Shenoy N."/>
            <person name="Sisk P."/>
            <person name="Stolte C."/>
            <person name="Sykes S."/>
            <person name="Wortman J."/>
            <person name="Nusbaum C."/>
            <person name="Birren B."/>
        </authorList>
    </citation>
    <scope>NUCLEOTIDE SEQUENCE [LARGE SCALE GENOMIC DNA]</scope>
    <source>
        <strain evidence="2">HDV247</strain>
    </source>
</reference>
<dbReference type="OrthoDB" id="3235083at2759"/>
<keyword evidence="1" id="KW-0472">Membrane</keyword>
<evidence type="ECO:0000313" key="2">
    <source>
        <dbReference type="EMBL" id="EXA33770.1"/>
    </source>
</evidence>
<proteinExistence type="predicted"/>
<dbReference type="EMBL" id="JH650984">
    <property type="protein sequence ID" value="EXA33770.1"/>
    <property type="molecule type" value="Genomic_DNA"/>
</dbReference>
<keyword evidence="1" id="KW-0812">Transmembrane</keyword>
<sequence length="225" mass="23919">MRGMRGNLKAIPKSDQHLQSKADWTVFCGEVVVGIKLTSGAVSLIKLLYKTATQGLDDDLDELDEGPSSLFNAFGIVFDMLGCLMAIPEQNYMPGAAAISCFRGVYHTFTFFVKGKGSAKKVVLVLDLLTVFANLGLSVAVGVEETKAADSRKDYNKEATETGFITSGLNTLAGLAYFKADPEISSASAGVMVGTVAAGAALEGMVFKLQYDKTKRVALPCPPPF</sequence>
<dbReference type="AlphaFoldDB" id="W9P197"/>
<evidence type="ECO:0000256" key="1">
    <source>
        <dbReference type="SAM" id="Phobius"/>
    </source>
</evidence>
<protein>
    <submittedName>
        <fullName evidence="2">Uncharacterized protein</fullName>
    </submittedName>
</protein>
<dbReference type="HOGENOM" id="CLU_107232_0_0_1"/>
<name>W9P197_FUSOX</name>
<keyword evidence="1" id="KW-1133">Transmembrane helix</keyword>
<accession>W9P197</accession>
<dbReference type="Proteomes" id="UP000030751">
    <property type="component" value="Unassembled WGS sequence"/>
</dbReference>
<feature type="transmembrane region" description="Helical" evidence="1">
    <location>
        <begin position="122"/>
        <end position="143"/>
    </location>
</feature>